<proteinExistence type="predicted"/>
<gene>
    <name evidence="1" type="ORF">ECRASSUSDP1_LOCUS27117</name>
</gene>
<comment type="caution">
    <text evidence="1">The sequence shown here is derived from an EMBL/GenBank/DDBJ whole genome shotgun (WGS) entry which is preliminary data.</text>
</comment>
<evidence type="ECO:0000313" key="1">
    <source>
        <dbReference type="EMBL" id="CAI2385542.1"/>
    </source>
</evidence>
<dbReference type="AlphaFoldDB" id="A0AAD1Y6J0"/>
<sequence>MDLVGKQRLVEIKSRNKSTKFSKSLLVEKFERTPFKARFSLIKPKSRVFSNMKGVDQGFQELLQHDHISALRELDLSLHYCEDQSIVVTLPSKNRIFDIKNRLKCISKTVRDCIKRSHKDF</sequence>
<keyword evidence="2" id="KW-1185">Reference proteome</keyword>
<evidence type="ECO:0000313" key="2">
    <source>
        <dbReference type="Proteomes" id="UP001295684"/>
    </source>
</evidence>
<dbReference type="Proteomes" id="UP001295684">
    <property type="component" value="Unassembled WGS sequence"/>
</dbReference>
<reference evidence="1" key="1">
    <citation type="submission" date="2023-07" db="EMBL/GenBank/DDBJ databases">
        <authorList>
            <consortium name="AG Swart"/>
            <person name="Singh M."/>
            <person name="Singh A."/>
            <person name="Seah K."/>
            <person name="Emmerich C."/>
        </authorList>
    </citation>
    <scope>NUCLEOTIDE SEQUENCE</scope>
    <source>
        <strain evidence="1">DP1</strain>
    </source>
</reference>
<name>A0AAD1Y6J0_EUPCR</name>
<organism evidence="1 2">
    <name type="scientific">Euplotes crassus</name>
    <dbReference type="NCBI Taxonomy" id="5936"/>
    <lineage>
        <taxon>Eukaryota</taxon>
        <taxon>Sar</taxon>
        <taxon>Alveolata</taxon>
        <taxon>Ciliophora</taxon>
        <taxon>Intramacronucleata</taxon>
        <taxon>Spirotrichea</taxon>
        <taxon>Hypotrichia</taxon>
        <taxon>Euplotida</taxon>
        <taxon>Euplotidae</taxon>
        <taxon>Moneuplotes</taxon>
    </lineage>
</organism>
<accession>A0AAD1Y6J0</accession>
<protein>
    <submittedName>
        <fullName evidence="1">Uncharacterized protein</fullName>
    </submittedName>
</protein>
<dbReference type="EMBL" id="CAMPGE010027969">
    <property type="protein sequence ID" value="CAI2385542.1"/>
    <property type="molecule type" value="Genomic_DNA"/>
</dbReference>